<gene>
    <name evidence="9" type="ORF">ACFFGN_15945</name>
</gene>
<dbReference type="CDD" id="cd11031">
    <property type="entry name" value="Cyp158A-like"/>
    <property type="match status" value="1"/>
</dbReference>
<dbReference type="PRINTS" id="PR00359">
    <property type="entry name" value="BP450"/>
</dbReference>
<dbReference type="InterPro" id="IPR001128">
    <property type="entry name" value="Cyt_P450"/>
</dbReference>
<keyword evidence="7 8" id="KW-0503">Monooxygenase</keyword>
<evidence type="ECO:0000313" key="10">
    <source>
        <dbReference type="Proteomes" id="UP001589890"/>
    </source>
</evidence>
<dbReference type="SUPFAM" id="SSF48264">
    <property type="entry name" value="Cytochrome P450"/>
    <property type="match status" value="1"/>
</dbReference>
<evidence type="ECO:0000256" key="8">
    <source>
        <dbReference type="RuleBase" id="RU000461"/>
    </source>
</evidence>
<dbReference type="PROSITE" id="PS00086">
    <property type="entry name" value="CYTOCHROME_P450"/>
    <property type="match status" value="1"/>
</dbReference>
<dbReference type="InterPro" id="IPR036396">
    <property type="entry name" value="Cyt_P450_sf"/>
</dbReference>
<accession>A0ABV6QLR3</accession>
<evidence type="ECO:0000256" key="7">
    <source>
        <dbReference type="ARBA" id="ARBA00023033"/>
    </source>
</evidence>
<protein>
    <submittedName>
        <fullName evidence="9">Cytochrome P450</fullName>
    </submittedName>
</protein>
<dbReference type="EMBL" id="JBHLTC010000018">
    <property type="protein sequence ID" value="MFC0625575.1"/>
    <property type="molecule type" value="Genomic_DNA"/>
</dbReference>
<evidence type="ECO:0000256" key="5">
    <source>
        <dbReference type="ARBA" id="ARBA00023002"/>
    </source>
</evidence>
<comment type="similarity">
    <text evidence="2 8">Belongs to the cytochrome P450 family.</text>
</comment>
<evidence type="ECO:0000256" key="3">
    <source>
        <dbReference type="ARBA" id="ARBA00022617"/>
    </source>
</evidence>
<evidence type="ECO:0000256" key="1">
    <source>
        <dbReference type="ARBA" id="ARBA00001971"/>
    </source>
</evidence>
<evidence type="ECO:0000256" key="2">
    <source>
        <dbReference type="ARBA" id="ARBA00010617"/>
    </source>
</evidence>
<keyword evidence="6 8" id="KW-0408">Iron</keyword>
<keyword evidence="3 8" id="KW-0349">Heme</keyword>
<dbReference type="PANTHER" id="PTHR46696:SF5">
    <property type="entry name" value="CYTOCHROME P450 BJ-1"/>
    <property type="match status" value="1"/>
</dbReference>
<organism evidence="9 10">
    <name type="scientific">Kribbella deserti</name>
    <dbReference type="NCBI Taxonomy" id="1926257"/>
    <lineage>
        <taxon>Bacteria</taxon>
        <taxon>Bacillati</taxon>
        <taxon>Actinomycetota</taxon>
        <taxon>Actinomycetes</taxon>
        <taxon>Propionibacteriales</taxon>
        <taxon>Kribbellaceae</taxon>
        <taxon>Kribbella</taxon>
    </lineage>
</organism>
<name>A0ABV6QLR3_9ACTN</name>
<evidence type="ECO:0000256" key="6">
    <source>
        <dbReference type="ARBA" id="ARBA00023004"/>
    </source>
</evidence>
<dbReference type="PANTHER" id="PTHR46696">
    <property type="entry name" value="P450, PUTATIVE (EUROFUNG)-RELATED"/>
    <property type="match status" value="1"/>
</dbReference>
<dbReference type="PRINTS" id="PR00385">
    <property type="entry name" value="P450"/>
</dbReference>
<dbReference type="RefSeq" id="WP_380048132.1">
    <property type="nucleotide sequence ID" value="NZ_JBHLTC010000018.1"/>
</dbReference>
<proteinExistence type="inferred from homology"/>
<keyword evidence="4 8" id="KW-0479">Metal-binding</keyword>
<comment type="cofactor">
    <cofactor evidence="1">
        <name>heme</name>
        <dbReference type="ChEBI" id="CHEBI:30413"/>
    </cofactor>
</comment>
<keyword evidence="10" id="KW-1185">Reference proteome</keyword>
<dbReference type="Proteomes" id="UP001589890">
    <property type="component" value="Unassembled WGS sequence"/>
</dbReference>
<keyword evidence="5 8" id="KW-0560">Oxidoreductase</keyword>
<sequence>MTSSDEAKCPMREYPFESDRPLAPPAEWAELRETCPVADVRLVSGDTAVVLTRYDDVKTVLADPRFTRQLDREQGAARISTQESGGIFEQADPERNAIASGEGHRRWRRLLNRSFTAKRVNSMRPGMTAIANSLVDELVAGPRPPDIIAGFGFPLPVRVICELLGVPAQDWPRFAYWSDTMLSTTRYTDAEIQAAQLEFAQYIDAHIERCRQQPGDDLISELIAISDTGEGLSHGELQLTAMGLLVAGHETTASMIGKMLAILLADRSQWEALLADRALVRTAVEEVLRFDPNPGFGLPRFVTEDLELGETSIAAGTTVLTTMAANRDPRAFDNADQLDLARSPNPHLSFGVGPHSCLGQALARTELQVTLEVLLERLPGLRLAVPVEQLERRTGLLVGGFVTLPVEW</sequence>
<dbReference type="Gene3D" id="1.10.630.10">
    <property type="entry name" value="Cytochrome P450"/>
    <property type="match status" value="1"/>
</dbReference>
<evidence type="ECO:0000256" key="4">
    <source>
        <dbReference type="ARBA" id="ARBA00022723"/>
    </source>
</evidence>
<comment type="caution">
    <text evidence="9">The sequence shown here is derived from an EMBL/GenBank/DDBJ whole genome shotgun (WGS) entry which is preliminary data.</text>
</comment>
<evidence type="ECO:0000313" key="9">
    <source>
        <dbReference type="EMBL" id="MFC0625575.1"/>
    </source>
</evidence>
<reference evidence="9 10" key="1">
    <citation type="submission" date="2024-09" db="EMBL/GenBank/DDBJ databases">
        <authorList>
            <person name="Sun Q."/>
            <person name="Mori K."/>
        </authorList>
    </citation>
    <scope>NUCLEOTIDE SEQUENCE [LARGE SCALE GENOMIC DNA]</scope>
    <source>
        <strain evidence="9 10">CGMCC 1.15906</strain>
    </source>
</reference>
<dbReference type="InterPro" id="IPR017972">
    <property type="entry name" value="Cyt_P450_CS"/>
</dbReference>
<dbReference type="Pfam" id="PF00067">
    <property type="entry name" value="p450"/>
    <property type="match status" value="1"/>
</dbReference>
<dbReference type="InterPro" id="IPR002397">
    <property type="entry name" value="Cyt_P450_B"/>
</dbReference>